<dbReference type="Gene3D" id="1.10.150.130">
    <property type="match status" value="1"/>
</dbReference>
<dbReference type="PROSITE" id="PS51900">
    <property type="entry name" value="CB"/>
    <property type="match status" value="1"/>
</dbReference>
<dbReference type="GO" id="GO:0009037">
    <property type="term" value="F:tyrosine-based site-specific recombinase activity"/>
    <property type="evidence" value="ECO:0007669"/>
    <property type="project" value="UniProtKB-UniRule"/>
</dbReference>
<keyword evidence="9 11" id="KW-0233">DNA recombination</keyword>
<dbReference type="PROSITE" id="PS51898">
    <property type="entry name" value="TYR_RECOMBINASE"/>
    <property type="match status" value="1"/>
</dbReference>
<comment type="caution">
    <text evidence="14">The sequence shown here is derived from an EMBL/GenBank/DDBJ whole genome shotgun (WGS) entry which is preliminary data.</text>
</comment>
<gene>
    <name evidence="11 14" type="primary">xerC</name>
    <name evidence="14" type="ORF">EIK76_17460</name>
</gene>
<feature type="active site" evidence="11">
    <location>
        <position position="246"/>
    </location>
</feature>
<sequence length="304" mass="34718">MELQPELADWQADLSAFLAYLKHERGYSDKTLTSYQLQLCAVASQLAAQASHWVELSETQLQLHISSCRKSLKARSLALRVASLRSFYRYLVQQGKLKENPATYLQVPKFDKPLPKNLDVDQVNHLLEFDTSDDALACRDKAILELFYSSGLRLDELVSANLQDIDWSEALIRVRGKGNKQRVLPIGRMAITAIKDWLKVRSAYVGAEPDALFLSKQKNRISHRQVQQRVNLWSKRQGLAQHLHPHMLRHSFATHMLESSSDLRAVQELLGHANLNTTQVYTHLDFQQLAKVYDNAHPRAKKKG</sequence>
<evidence type="ECO:0000259" key="13">
    <source>
        <dbReference type="PROSITE" id="PS51900"/>
    </source>
</evidence>
<dbReference type="InterPro" id="IPR011931">
    <property type="entry name" value="Recomb_XerC"/>
</dbReference>
<keyword evidence="5 11" id="KW-0132">Cell division</keyword>
<evidence type="ECO:0000256" key="5">
    <source>
        <dbReference type="ARBA" id="ARBA00022618"/>
    </source>
</evidence>
<feature type="active site" evidence="11">
    <location>
        <position position="249"/>
    </location>
</feature>
<dbReference type="Gene3D" id="1.10.443.10">
    <property type="entry name" value="Intergrase catalytic core"/>
    <property type="match status" value="1"/>
</dbReference>
<comment type="subcellular location">
    <subcellularLocation>
        <location evidence="1 11">Cytoplasm</location>
    </subcellularLocation>
</comment>
<dbReference type="InterPro" id="IPR023009">
    <property type="entry name" value="Tyrosine_recombinase_XerC/XerD"/>
</dbReference>
<comment type="function">
    <text evidence="11">Site-specific tyrosine recombinase, which acts by catalyzing the cutting and rejoining of the recombining DNA molecules. The XerC-XerD complex is essential to convert dimers of the bacterial chromosome into monomers to permit their segregation at cell division. It also contributes to the segregational stability of plasmids.</text>
</comment>
<keyword evidence="6 11" id="KW-0159">Chromosome partition</keyword>
<keyword evidence="10 11" id="KW-0131">Cell cycle</keyword>
<reference evidence="14 15" key="1">
    <citation type="submission" date="2018-11" db="EMBL/GenBank/DDBJ databases">
        <title>Draft genome analysis of Rheinheimera mesophila isolated from an industrial waste site.</title>
        <authorList>
            <person name="Yu Q."/>
            <person name="Qi Y."/>
            <person name="Zhang H."/>
            <person name="Lu Y."/>
            <person name="Pu J."/>
        </authorList>
    </citation>
    <scope>NUCLEOTIDE SEQUENCE [LARGE SCALE GENOMIC DNA]</scope>
    <source>
        <strain evidence="14 15">IITR13</strain>
    </source>
</reference>
<feature type="active site" description="O-(3'-phospho-DNA)-tyrosine intermediate" evidence="11">
    <location>
        <position position="281"/>
    </location>
</feature>
<evidence type="ECO:0000256" key="3">
    <source>
        <dbReference type="ARBA" id="ARBA00015804"/>
    </source>
</evidence>
<feature type="active site" evidence="11">
    <location>
        <position position="153"/>
    </location>
</feature>
<dbReference type="GO" id="GO:0006313">
    <property type="term" value="P:DNA transposition"/>
    <property type="evidence" value="ECO:0007669"/>
    <property type="project" value="UniProtKB-UniRule"/>
</dbReference>
<evidence type="ECO:0000256" key="7">
    <source>
        <dbReference type="ARBA" id="ARBA00022908"/>
    </source>
</evidence>
<dbReference type="NCBIfam" id="NF001399">
    <property type="entry name" value="PRK00283.1"/>
    <property type="match status" value="1"/>
</dbReference>
<dbReference type="SUPFAM" id="SSF56349">
    <property type="entry name" value="DNA breaking-rejoining enzymes"/>
    <property type="match status" value="1"/>
</dbReference>
<feature type="active site" evidence="11">
    <location>
        <position position="272"/>
    </location>
</feature>
<dbReference type="GO" id="GO:0007059">
    <property type="term" value="P:chromosome segregation"/>
    <property type="evidence" value="ECO:0007669"/>
    <property type="project" value="UniProtKB-UniRule"/>
</dbReference>
<dbReference type="PANTHER" id="PTHR30349">
    <property type="entry name" value="PHAGE INTEGRASE-RELATED"/>
    <property type="match status" value="1"/>
</dbReference>
<dbReference type="GO" id="GO:0003677">
    <property type="term" value="F:DNA binding"/>
    <property type="evidence" value="ECO:0007669"/>
    <property type="project" value="UniProtKB-UniRule"/>
</dbReference>
<evidence type="ECO:0000256" key="1">
    <source>
        <dbReference type="ARBA" id="ARBA00004496"/>
    </source>
</evidence>
<dbReference type="InterPro" id="IPR004107">
    <property type="entry name" value="Integrase_SAM-like_N"/>
</dbReference>
<dbReference type="OrthoDB" id="9801717at2"/>
<accession>A0A3P3QCS4</accession>
<keyword evidence="7 11" id="KW-0229">DNA integration</keyword>
<dbReference type="InterPro" id="IPR044068">
    <property type="entry name" value="CB"/>
</dbReference>
<keyword evidence="4 11" id="KW-0963">Cytoplasm</keyword>
<protein>
    <recommendedName>
        <fullName evidence="3 11">Tyrosine recombinase XerC</fullName>
    </recommendedName>
</protein>
<dbReference type="CDD" id="cd00798">
    <property type="entry name" value="INT_XerDC_C"/>
    <property type="match status" value="1"/>
</dbReference>
<dbReference type="HAMAP" id="MF_01808">
    <property type="entry name" value="Recomb_XerC_XerD"/>
    <property type="match status" value="1"/>
</dbReference>
<dbReference type="GO" id="GO:0051301">
    <property type="term" value="P:cell division"/>
    <property type="evidence" value="ECO:0007669"/>
    <property type="project" value="UniProtKB-UniRule"/>
</dbReference>
<proteinExistence type="inferred from homology"/>
<evidence type="ECO:0000259" key="12">
    <source>
        <dbReference type="PROSITE" id="PS51898"/>
    </source>
</evidence>
<evidence type="ECO:0000256" key="4">
    <source>
        <dbReference type="ARBA" id="ARBA00022490"/>
    </source>
</evidence>
<evidence type="ECO:0000313" key="14">
    <source>
        <dbReference type="EMBL" id="RRJ18239.1"/>
    </source>
</evidence>
<evidence type="ECO:0000256" key="8">
    <source>
        <dbReference type="ARBA" id="ARBA00023125"/>
    </source>
</evidence>
<organism evidence="14 15">
    <name type="scientific">Rheinheimera mesophila</name>
    <dbReference type="NCBI Taxonomy" id="1547515"/>
    <lineage>
        <taxon>Bacteria</taxon>
        <taxon>Pseudomonadati</taxon>
        <taxon>Pseudomonadota</taxon>
        <taxon>Gammaproteobacteria</taxon>
        <taxon>Chromatiales</taxon>
        <taxon>Chromatiaceae</taxon>
        <taxon>Rheinheimera</taxon>
    </lineage>
</organism>
<evidence type="ECO:0000256" key="9">
    <source>
        <dbReference type="ARBA" id="ARBA00023172"/>
    </source>
</evidence>
<name>A0A3P3QCS4_9GAMM</name>
<dbReference type="InterPro" id="IPR010998">
    <property type="entry name" value="Integrase_recombinase_N"/>
</dbReference>
<dbReference type="GO" id="GO:0005737">
    <property type="term" value="C:cytoplasm"/>
    <property type="evidence" value="ECO:0007669"/>
    <property type="project" value="UniProtKB-SubCell"/>
</dbReference>
<feature type="active site" evidence="11">
    <location>
        <position position="177"/>
    </location>
</feature>
<dbReference type="InterPro" id="IPR002104">
    <property type="entry name" value="Integrase_catalytic"/>
</dbReference>
<feature type="domain" description="Core-binding (CB)" evidence="13">
    <location>
        <begin position="8"/>
        <end position="92"/>
    </location>
</feature>
<dbReference type="SUPFAM" id="SSF47823">
    <property type="entry name" value="lambda integrase-like, N-terminal domain"/>
    <property type="match status" value="1"/>
</dbReference>
<dbReference type="Proteomes" id="UP000276260">
    <property type="component" value="Unassembled WGS sequence"/>
</dbReference>
<feature type="domain" description="Tyr recombinase" evidence="12">
    <location>
        <begin position="113"/>
        <end position="294"/>
    </location>
</feature>
<dbReference type="InterPro" id="IPR050090">
    <property type="entry name" value="Tyrosine_recombinase_XerCD"/>
</dbReference>
<dbReference type="PANTHER" id="PTHR30349:SF81">
    <property type="entry name" value="TYROSINE RECOMBINASE XERC"/>
    <property type="match status" value="1"/>
</dbReference>
<dbReference type="InterPro" id="IPR013762">
    <property type="entry name" value="Integrase-like_cat_sf"/>
</dbReference>
<dbReference type="InterPro" id="IPR011010">
    <property type="entry name" value="DNA_brk_join_enz"/>
</dbReference>
<dbReference type="Pfam" id="PF00589">
    <property type="entry name" value="Phage_integrase"/>
    <property type="match status" value="1"/>
</dbReference>
<evidence type="ECO:0000256" key="2">
    <source>
        <dbReference type="ARBA" id="ARBA00006657"/>
    </source>
</evidence>
<dbReference type="AlphaFoldDB" id="A0A3P3QCS4"/>
<evidence type="ECO:0000313" key="15">
    <source>
        <dbReference type="Proteomes" id="UP000276260"/>
    </source>
</evidence>
<comment type="subunit">
    <text evidence="11">Forms a cyclic heterotetrameric complex composed of two molecules of XerC and two molecules of XerD.</text>
</comment>
<comment type="similarity">
    <text evidence="2 11">Belongs to the 'phage' integrase family. XerC subfamily.</text>
</comment>
<evidence type="ECO:0000256" key="10">
    <source>
        <dbReference type="ARBA" id="ARBA00023306"/>
    </source>
</evidence>
<dbReference type="EMBL" id="RRCF01000012">
    <property type="protein sequence ID" value="RRJ18239.1"/>
    <property type="molecule type" value="Genomic_DNA"/>
</dbReference>
<dbReference type="Pfam" id="PF02899">
    <property type="entry name" value="Phage_int_SAM_1"/>
    <property type="match status" value="1"/>
</dbReference>
<keyword evidence="15" id="KW-1185">Reference proteome</keyword>
<dbReference type="NCBIfam" id="TIGR02224">
    <property type="entry name" value="recomb_XerC"/>
    <property type="match status" value="1"/>
</dbReference>
<evidence type="ECO:0000256" key="11">
    <source>
        <dbReference type="HAMAP-Rule" id="MF_01808"/>
    </source>
</evidence>
<evidence type="ECO:0000256" key="6">
    <source>
        <dbReference type="ARBA" id="ARBA00022829"/>
    </source>
</evidence>
<keyword evidence="8 11" id="KW-0238">DNA-binding</keyword>